<reference evidence="2" key="1">
    <citation type="submission" date="2021-01" db="EMBL/GenBank/DDBJ databases">
        <authorList>
            <person name="Corre E."/>
            <person name="Pelletier E."/>
            <person name="Niang G."/>
            <person name="Scheremetjew M."/>
            <person name="Finn R."/>
            <person name="Kale V."/>
            <person name="Holt S."/>
            <person name="Cochrane G."/>
            <person name="Meng A."/>
            <person name="Brown T."/>
            <person name="Cohen L."/>
        </authorList>
    </citation>
    <scope>NUCLEOTIDE SEQUENCE</scope>
    <source>
        <strain evidence="2">Pop2</strain>
    </source>
</reference>
<name>A0A7S1ZBZ3_9STRA</name>
<evidence type="ECO:0000313" key="2">
    <source>
        <dbReference type="EMBL" id="CAD9334501.1"/>
    </source>
</evidence>
<dbReference type="EMBL" id="HBGN01020912">
    <property type="protein sequence ID" value="CAD9334501.1"/>
    <property type="molecule type" value="Transcribed_RNA"/>
</dbReference>
<accession>A0A7S1ZBZ3</accession>
<proteinExistence type="predicted"/>
<protein>
    <submittedName>
        <fullName evidence="2">Uncharacterized protein</fullName>
    </submittedName>
</protein>
<feature type="compositionally biased region" description="Polar residues" evidence="1">
    <location>
        <begin position="7"/>
        <end position="22"/>
    </location>
</feature>
<dbReference type="AlphaFoldDB" id="A0A7S1ZBZ3"/>
<gene>
    <name evidence="2" type="ORF">DBRI1063_LOCUS13324</name>
</gene>
<organism evidence="2">
    <name type="scientific">Ditylum brightwellii</name>
    <dbReference type="NCBI Taxonomy" id="49249"/>
    <lineage>
        <taxon>Eukaryota</taxon>
        <taxon>Sar</taxon>
        <taxon>Stramenopiles</taxon>
        <taxon>Ochrophyta</taxon>
        <taxon>Bacillariophyta</taxon>
        <taxon>Mediophyceae</taxon>
        <taxon>Lithodesmiophycidae</taxon>
        <taxon>Lithodesmiales</taxon>
        <taxon>Lithodesmiaceae</taxon>
        <taxon>Ditylum</taxon>
    </lineage>
</organism>
<sequence>MPGITESPLQITPSQSKINTSTPSNISFSGSVNFNTLALRLVVVVELNFEKEETTAGERIKAREEAAGVNADADVRVVAKAVRANRERFMMMGKGCVCVWCVLDDTFIQV</sequence>
<feature type="region of interest" description="Disordered" evidence="1">
    <location>
        <begin position="1"/>
        <end position="22"/>
    </location>
</feature>
<evidence type="ECO:0000256" key="1">
    <source>
        <dbReference type="SAM" id="MobiDB-lite"/>
    </source>
</evidence>